<comment type="subcellular location">
    <subcellularLocation>
        <location evidence="1">Cell inner membrane</location>
        <topology evidence="1">Multi-pass membrane protein</topology>
    </subcellularLocation>
</comment>
<evidence type="ECO:0000313" key="10">
    <source>
        <dbReference type="EMBL" id="BCO28089.1"/>
    </source>
</evidence>
<feature type="transmembrane region" description="Helical" evidence="9">
    <location>
        <begin position="80"/>
        <end position="102"/>
    </location>
</feature>
<proteinExistence type="inferred from homology"/>
<dbReference type="Pfam" id="PF04143">
    <property type="entry name" value="Sulf_transp"/>
    <property type="match status" value="2"/>
</dbReference>
<dbReference type="InterPro" id="IPR007272">
    <property type="entry name" value="Sulf_transp_TsuA/YedE"/>
</dbReference>
<evidence type="ECO:0000256" key="9">
    <source>
        <dbReference type="SAM" id="Phobius"/>
    </source>
</evidence>
<name>A0ABM7MP36_9BURK</name>
<keyword evidence="3" id="KW-1003">Cell membrane</keyword>
<evidence type="ECO:0000313" key="11">
    <source>
        <dbReference type="Proteomes" id="UP000824366"/>
    </source>
</evidence>
<feature type="transmembrane region" description="Helical" evidence="9">
    <location>
        <begin position="195"/>
        <end position="217"/>
    </location>
</feature>
<accession>A0ABM7MP36</accession>
<evidence type="ECO:0000256" key="3">
    <source>
        <dbReference type="ARBA" id="ARBA00022475"/>
    </source>
</evidence>
<keyword evidence="7 9" id="KW-0472">Membrane</keyword>
<feature type="transmembrane region" description="Helical" evidence="9">
    <location>
        <begin position="294"/>
        <end position="318"/>
    </location>
</feature>
<keyword evidence="11" id="KW-1185">Reference proteome</keyword>
<sequence length="414" mass="44952">MTATKSPQWVDGFKADYDKLFVKKWSSYLGAVLLMVVIFALMINGMVWGVFGGVKFWGNWLNTAIGLGPWLGLPAESGPIWMHSMSLMNIMLVMGAFCAALLSRQFAPLRPPKIEYLWAALGGTLMGIGASLAGGCTTGGFFNPVLHASPAGWAMWVGLLAGAAVGFKMLLWTLEHVEWGTQAPAVWQLPKGVTMALPWWGGMVALGTLVLATLWFYSGNAPLVYRAPIVLAGFAIGFIMHRSRLCFARAFREPFVTGEGEMSKAVILALAIGLPVAALLFQKKVIDPYAAIPATFWIGSLVGGLIFGMGMVFAGGCASGSLWRMGEGHIKLWVAMFFFAWSGSTASALFKKYGLTAIVEDGTDTFDRTALGFQAFMPELLSSWGWTLWVSGGLLLLWYALVRYNESTEKFTLM</sequence>
<keyword evidence="6 9" id="KW-1133">Transmembrane helix</keyword>
<feature type="transmembrane region" description="Helical" evidence="9">
    <location>
        <begin position="28"/>
        <end position="51"/>
    </location>
</feature>
<dbReference type="Proteomes" id="UP000824366">
    <property type="component" value="Chromosome"/>
</dbReference>
<dbReference type="RefSeq" id="WP_223904079.1">
    <property type="nucleotide sequence ID" value="NZ_AP024238.1"/>
</dbReference>
<dbReference type="PANTHER" id="PTHR30574">
    <property type="entry name" value="INNER MEMBRANE PROTEIN YEDE"/>
    <property type="match status" value="1"/>
</dbReference>
<feature type="transmembrane region" description="Helical" evidence="9">
    <location>
        <begin position="223"/>
        <end position="241"/>
    </location>
</feature>
<feature type="transmembrane region" description="Helical" evidence="9">
    <location>
        <begin position="262"/>
        <end position="282"/>
    </location>
</feature>
<evidence type="ECO:0000256" key="2">
    <source>
        <dbReference type="ARBA" id="ARBA00022448"/>
    </source>
</evidence>
<feature type="transmembrane region" description="Helical" evidence="9">
    <location>
        <begin position="330"/>
        <end position="350"/>
    </location>
</feature>
<feature type="transmembrane region" description="Helical" evidence="9">
    <location>
        <begin position="114"/>
        <end position="133"/>
    </location>
</feature>
<keyword evidence="2" id="KW-0813">Transport</keyword>
<gene>
    <name evidence="10" type="ORF">MIZ03_2985</name>
</gene>
<organism evidence="10 11">
    <name type="scientific">Rhodoferax lithotrophicus</name>
    <dbReference type="NCBI Taxonomy" id="2798804"/>
    <lineage>
        <taxon>Bacteria</taxon>
        <taxon>Pseudomonadati</taxon>
        <taxon>Pseudomonadota</taxon>
        <taxon>Betaproteobacteria</taxon>
        <taxon>Burkholderiales</taxon>
        <taxon>Comamonadaceae</taxon>
        <taxon>Rhodoferax</taxon>
    </lineage>
</organism>
<dbReference type="EMBL" id="AP024238">
    <property type="protein sequence ID" value="BCO28089.1"/>
    <property type="molecule type" value="Genomic_DNA"/>
</dbReference>
<feature type="transmembrane region" description="Helical" evidence="9">
    <location>
        <begin position="386"/>
        <end position="404"/>
    </location>
</feature>
<evidence type="ECO:0000256" key="1">
    <source>
        <dbReference type="ARBA" id="ARBA00004429"/>
    </source>
</evidence>
<evidence type="ECO:0000256" key="7">
    <source>
        <dbReference type="ARBA" id="ARBA00023136"/>
    </source>
</evidence>
<evidence type="ECO:0000256" key="5">
    <source>
        <dbReference type="ARBA" id="ARBA00022692"/>
    </source>
</evidence>
<reference evidence="10 11" key="1">
    <citation type="journal article" date="2021" name="Microbiol. Spectr.">
        <title>A Single Bacterium Capable of Oxidation and Reduction of Iron at Circumneutral pH.</title>
        <authorList>
            <person name="Kato S."/>
            <person name="Ohkuma M."/>
        </authorList>
    </citation>
    <scope>NUCLEOTIDE SEQUENCE [LARGE SCALE GENOMIC DNA]</scope>
    <source>
        <strain evidence="10 11">MIZ03</strain>
    </source>
</reference>
<comment type="similarity">
    <text evidence="8">Belongs to the TsuA/YedE (TC 9.B.102) family.</text>
</comment>
<keyword evidence="4" id="KW-0997">Cell inner membrane</keyword>
<evidence type="ECO:0000256" key="8">
    <source>
        <dbReference type="ARBA" id="ARBA00035655"/>
    </source>
</evidence>
<feature type="transmembrane region" description="Helical" evidence="9">
    <location>
        <begin position="153"/>
        <end position="174"/>
    </location>
</feature>
<evidence type="ECO:0000256" key="6">
    <source>
        <dbReference type="ARBA" id="ARBA00022989"/>
    </source>
</evidence>
<evidence type="ECO:0008006" key="12">
    <source>
        <dbReference type="Google" id="ProtNLM"/>
    </source>
</evidence>
<protein>
    <recommendedName>
        <fullName evidence="12">Inner membrane protein</fullName>
    </recommendedName>
</protein>
<dbReference type="PANTHER" id="PTHR30574:SF1">
    <property type="entry name" value="SULPHUR TRANSPORT DOMAIN-CONTAINING PROTEIN"/>
    <property type="match status" value="1"/>
</dbReference>
<evidence type="ECO:0000256" key="4">
    <source>
        <dbReference type="ARBA" id="ARBA00022519"/>
    </source>
</evidence>
<keyword evidence="5 9" id="KW-0812">Transmembrane</keyword>